<keyword evidence="6" id="KW-1185">Reference proteome</keyword>
<dbReference type="GO" id="GO:0007155">
    <property type="term" value="P:cell adhesion"/>
    <property type="evidence" value="ECO:0007669"/>
    <property type="project" value="InterPro"/>
</dbReference>
<accession>A0A2P6AQU6</accession>
<dbReference type="AlphaFoldDB" id="A0A2P6AQU6"/>
<dbReference type="NCBIfam" id="TIGR02532">
    <property type="entry name" value="IV_pilin_GFxxxE"/>
    <property type="match status" value="1"/>
</dbReference>
<dbReference type="GO" id="GO:0009289">
    <property type="term" value="C:pilus"/>
    <property type="evidence" value="ECO:0007669"/>
    <property type="project" value="InterPro"/>
</dbReference>
<dbReference type="PROSITE" id="PS00409">
    <property type="entry name" value="PROKAR_NTER_METHYL"/>
    <property type="match status" value="1"/>
</dbReference>
<dbReference type="RefSeq" id="WP_105193258.1">
    <property type="nucleotide sequence ID" value="NZ_PTQZ01000272.1"/>
</dbReference>
<evidence type="ECO:0000313" key="5">
    <source>
        <dbReference type="EMBL" id="PQA32183.1"/>
    </source>
</evidence>
<organism evidence="5 6">
    <name type="scientific">Amnimonas aquatica</name>
    <dbReference type="NCBI Taxonomy" id="2094561"/>
    <lineage>
        <taxon>Bacteria</taxon>
        <taxon>Pseudomonadati</taxon>
        <taxon>Pseudomonadota</taxon>
        <taxon>Gammaproteobacteria</taxon>
        <taxon>Moraxellales</taxon>
        <taxon>Moraxellaceae</taxon>
        <taxon>Amnimonas</taxon>
    </lineage>
</organism>
<evidence type="ECO:0000256" key="4">
    <source>
        <dbReference type="SAM" id="Phobius"/>
    </source>
</evidence>
<dbReference type="SUPFAM" id="SSF54523">
    <property type="entry name" value="Pili subunits"/>
    <property type="match status" value="1"/>
</dbReference>
<evidence type="ECO:0008006" key="7">
    <source>
        <dbReference type="Google" id="ProtNLM"/>
    </source>
</evidence>
<dbReference type="Gene3D" id="3.30.700.10">
    <property type="entry name" value="Glycoprotein, Type 4 Pilin"/>
    <property type="match status" value="1"/>
</dbReference>
<dbReference type="Pfam" id="PF07963">
    <property type="entry name" value="N_methyl"/>
    <property type="match status" value="1"/>
</dbReference>
<evidence type="ECO:0000313" key="6">
    <source>
        <dbReference type="Proteomes" id="UP000243900"/>
    </source>
</evidence>
<name>A0A2P6AQU6_9GAMM</name>
<comment type="similarity">
    <text evidence="1 3">Belongs to the N-Me-Phe pilin family.</text>
</comment>
<dbReference type="InterPro" id="IPR001082">
    <property type="entry name" value="Pilin"/>
</dbReference>
<comment type="caution">
    <text evidence="5">The sequence shown here is derived from an EMBL/GenBank/DDBJ whole genome shotgun (WGS) entry which is preliminary data.</text>
</comment>
<evidence type="ECO:0000256" key="2">
    <source>
        <dbReference type="ARBA" id="ARBA00022481"/>
    </source>
</evidence>
<dbReference type="PANTHER" id="PTHR30093">
    <property type="entry name" value="GENERAL SECRETION PATHWAY PROTEIN G"/>
    <property type="match status" value="1"/>
</dbReference>
<protein>
    <recommendedName>
        <fullName evidence="7">Pilus assembly protein PilA</fullName>
    </recommendedName>
</protein>
<dbReference type="PANTHER" id="PTHR30093:SF34">
    <property type="entry name" value="PREPILIN PEPTIDASE-DEPENDENT PROTEIN D"/>
    <property type="match status" value="1"/>
</dbReference>
<evidence type="ECO:0000256" key="1">
    <source>
        <dbReference type="ARBA" id="ARBA00005233"/>
    </source>
</evidence>
<keyword evidence="4" id="KW-0812">Transmembrane</keyword>
<keyword evidence="4" id="KW-1133">Transmembrane helix</keyword>
<keyword evidence="2" id="KW-0488">Methylation</keyword>
<dbReference type="InterPro" id="IPR012902">
    <property type="entry name" value="N_methyl_site"/>
</dbReference>
<dbReference type="EMBL" id="PTQZ01000272">
    <property type="protein sequence ID" value="PQA32183.1"/>
    <property type="molecule type" value="Genomic_DNA"/>
</dbReference>
<keyword evidence="4" id="KW-0472">Membrane</keyword>
<dbReference type="Proteomes" id="UP000243900">
    <property type="component" value="Unassembled WGS sequence"/>
</dbReference>
<dbReference type="Pfam" id="PF00114">
    <property type="entry name" value="Pilin"/>
    <property type="match status" value="1"/>
</dbReference>
<proteinExistence type="inferred from homology"/>
<evidence type="ECO:0000256" key="3">
    <source>
        <dbReference type="RuleBase" id="RU000389"/>
    </source>
</evidence>
<feature type="transmembrane region" description="Helical" evidence="4">
    <location>
        <begin position="21"/>
        <end position="39"/>
    </location>
</feature>
<reference evidence="6" key="1">
    <citation type="submission" date="2018-02" db="EMBL/GenBank/DDBJ databases">
        <title>Genome sequencing of Solimonas sp. HR-BB.</title>
        <authorList>
            <person name="Lee Y."/>
            <person name="Jeon C.O."/>
        </authorList>
    </citation>
    <scope>NUCLEOTIDE SEQUENCE [LARGE SCALE GENOMIC DNA]</scope>
    <source>
        <strain evidence="6">HR-E</strain>
    </source>
</reference>
<gene>
    <name evidence="5" type="ORF">C5O18_08950</name>
</gene>
<sequence length="157" mass="16502">MHQYRNIPTRHPRQGFSLIELMIVIAIIAVLSAVAVPRYQDYVTRARWSVNLSQLEPLKLAIAECLQQEGGLPGACDTATKLGLADLPTPQHAASAASLASSGSDSLRITLDGTAAAGGCRVTLTASTSDDTLHWQLANAAQGAEPACTRRHTGVGS</sequence>
<keyword evidence="3" id="KW-0281">Fimbrium</keyword>
<dbReference type="InterPro" id="IPR045584">
    <property type="entry name" value="Pilin-like"/>
</dbReference>
<dbReference type="OrthoDB" id="115249at2"/>